<keyword evidence="4" id="KW-0325">Glycoprotein</keyword>
<dbReference type="Gene3D" id="3.20.20.80">
    <property type="entry name" value="Glycosidases"/>
    <property type="match status" value="1"/>
</dbReference>
<name>A0A699IRT3_TANCI</name>
<dbReference type="PANTHER" id="PTHR22762">
    <property type="entry name" value="ALPHA-GLUCOSIDASE"/>
    <property type="match status" value="1"/>
</dbReference>
<evidence type="ECO:0000313" key="7">
    <source>
        <dbReference type="EMBL" id="GEZ80576.1"/>
    </source>
</evidence>
<dbReference type="FunFam" id="2.60.40.1180:FF:000044">
    <property type="entry name" value="Alpha-glucosidase 1"/>
    <property type="match status" value="1"/>
</dbReference>
<dbReference type="AlphaFoldDB" id="A0A699IRT3"/>
<evidence type="ECO:0000256" key="5">
    <source>
        <dbReference type="ARBA" id="ARBA00023295"/>
    </source>
</evidence>
<comment type="caution">
    <text evidence="7">The sequence shown here is derived from an EMBL/GenBank/DDBJ whole genome shotgun (WGS) entry which is preliminary data.</text>
</comment>
<sequence length="280" mass="31048">KSAKNALGMRYKLLPYLYTLTYEAHITGAPIARPVFFSFPNITKLYGLSTQFLLGSSLMVSPVLDKHQTKISVMFPPGTWYNLFDMSRAIVAKETESFSVDAPLHVINVHLYQNTILPMQRGGMISKEARMTPFTLIVTFPMGATEGEAKGQLYLDNDELPEMKLGNGQSSYIEFSANVANGVVKVWSDVVENKFALEKGLVIEKVAVLGLSGVHGGYAVDVEDNVGSFDVSNVEMIESDHMFLNELQGKGNKKSKMVEVKGLKIPIGKKFLMSWKLRLN</sequence>
<dbReference type="InterPro" id="IPR013780">
    <property type="entry name" value="Glyco_hydro_b"/>
</dbReference>
<dbReference type="Gene3D" id="2.60.40.1180">
    <property type="entry name" value="Golgi alpha-mannosidase II"/>
    <property type="match status" value="2"/>
</dbReference>
<keyword evidence="3" id="KW-0378">Hydrolase</keyword>
<evidence type="ECO:0000256" key="1">
    <source>
        <dbReference type="ARBA" id="ARBA00007806"/>
    </source>
</evidence>
<dbReference type="EMBL" id="BKCJ010326047">
    <property type="protein sequence ID" value="GEZ80576.1"/>
    <property type="molecule type" value="Genomic_DNA"/>
</dbReference>
<organism evidence="7">
    <name type="scientific">Tanacetum cinerariifolium</name>
    <name type="common">Dalmatian daisy</name>
    <name type="synonym">Chrysanthemum cinerariifolium</name>
    <dbReference type="NCBI Taxonomy" id="118510"/>
    <lineage>
        <taxon>Eukaryota</taxon>
        <taxon>Viridiplantae</taxon>
        <taxon>Streptophyta</taxon>
        <taxon>Embryophyta</taxon>
        <taxon>Tracheophyta</taxon>
        <taxon>Spermatophyta</taxon>
        <taxon>Magnoliopsida</taxon>
        <taxon>eudicotyledons</taxon>
        <taxon>Gunneridae</taxon>
        <taxon>Pentapetalae</taxon>
        <taxon>asterids</taxon>
        <taxon>campanulids</taxon>
        <taxon>Asterales</taxon>
        <taxon>Asteraceae</taxon>
        <taxon>Asteroideae</taxon>
        <taxon>Anthemideae</taxon>
        <taxon>Anthemidinae</taxon>
        <taxon>Tanacetum</taxon>
    </lineage>
</organism>
<feature type="non-terminal residue" evidence="7">
    <location>
        <position position="1"/>
    </location>
</feature>
<evidence type="ECO:0000256" key="3">
    <source>
        <dbReference type="ARBA" id="ARBA00022801"/>
    </source>
</evidence>
<accession>A0A699IRT3</accession>
<proteinExistence type="inferred from homology"/>
<dbReference type="Pfam" id="PF21365">
    <property type="entry name" value="Glyco_hydro_31_3rd"/>
    <property type="match status" value="1"/>
</dbReference>
<evidence type="ECO:0000256" key="4">
    <source>
        <dbReference type="ARBA" id="ARBA00023180"/>
    </source>
</evidence>
<dbReference type="InterPro" id="IPR048395">
    <property type="entry name" value="Glyco_hydro_31_C"/>
</dbReference>
<reference evidence="7" key="1">
    <citation type="journal article" date="2019" name="Sci. Rep.">
        <title>Draft genome of Tanacetum cinerariifolium, the natural source of mosquito coil.</title>
        <authorList>
            <person name="Yamashiro T."/>
            <person name="Shiraishi A."/>
            <person name="Satake H."/>
            <person name="Nakayama K."/>
        </authorList>
    </citation>
    <scope>NUCLEOTIDE SEQUENCE</scope>
</reference>
<gene>
    <name evidence="7" type="ORF">Tci_552549</name>
</gene>
<keyword evidence="5" id="KW-0326">Glycosidase</keyword>
<dbReference type="SUPFAM" id="SSF51011">
    <property type="entry name" value="Glycosyl hydrolase domain"/>
    <property type="match status" value="1"/>
</dbReference>
<protein>
    <submittedName>
        <fullName evidence="7">Alpha-xylosidase 1-like</fullName>
    </submittedName>
</protein>
<evidence type="ECO:0000256" key="2">
    <source>
        <dbReference type="ARBA" id="ARBA00022729"/>
    </source>
</evidence>
<keyword evidence="2" id="KW-0732">Signal</keyword>
<feature type="domain" description="Glycosyl hydrolase family 31 C-terminal" evidence="6">
    <location>
        <begin position="28"/>
        <end position="117"/>
    </location>
</feature>
<dbReference type="PANTHER" id="PTHR22762:SF127">
    <property type="entry name" value="ALPHA-XYLOSIDASE 1-RELATED"/>
    <property type="match status" value="1"/>
</dbReference>
<dbReference type="GO" id="GO:0004553">
    <property type="term" value="F:hydrolase activity, hydrolyzing O-glycosyl compounds"/>
    <property type="evidence" value="ECO:0007669"/>
    <property type="project" value="TreeGrafter"/>
</dbReference>
<comment type="similarity">
    <text evidence="1">Belongs to the glycosyl hydrolase 31 family.</text>
</comment>
<evidence type="ECO:0000259" key="6">
    <source>
        <dbReference type="Pfam" id="PF21365"/>
    </source>
</evidence>